<name>A0ABP9VUP9_9BACT</name>
<evidence type="ECO:0008006" key="4">
    <source>
        <dbReference type="Google" id="ProtNLM"/>
    </source>
</evidence>
<feature type="chain" id="PRO_5046891883" description="Secreted protein" evidence="1">
    <location>
        <begin position="22"/>
        <end position="193"/>
    </location>
</feature>
<feature type="signal peptide" evidence="1">
    <location>
        <begin position="1"/>
        <end position="21"/>
    </location>
</feature>
<accession>A0ABP9VUP9</accession>
<dbReference type="EMBL" id="BAABRO010000011">
    <property type="protein sequence ID" value="GAA5508873.1"/>
    <property type="molecule type" value="Genomic_DNA"/>
</dbReference>
<comment type="caution">
    <text evidence="2">The sequence shown here is derived from an EMBL/GenBank/DDBJ whole genome shotgun (WGS) entry which is preliminary data.</text>
</comment>
<evidence type="ECO:0000313" key="2">
    <source>
        <dbReference type="EMBL" id="GAA5508873.1"/>
    </source>
</evidence>
<dbReference type="Proteomes" id="UP001416858">
    <property type="component" value="Unassembled WGS sequence"/>
</dbReference>
<keyword evidence="1" id="KW-0732">Signal</keyword>
<protein>
    <recommendedName>
        <fullName evidence="4">Secreted protein</fullName>
    </recommendedName>
</protein>
<sequence>MKNFLVLGLALALVSATTATAEQPAKKGGLKSGLQPGEKVGPFYVTKCAGAEDDGVAEGKNLCYRCRNGSKPQVMVFTRSNDPKVAELVKKLDEAVASNEESKLRVFVNVLNEDKDDASDIAKKFVSTTSVKNIPFVVPNENANGPDNYGINPKADVTVVMANEGNVKANYAVASAKKLNVDAVIADLNKILD</sequence>
<reference evidence="2 3" key="1">
    <citation type="submission" date="2024-02" db="EMBL/GenBank/DDBJ databases">
        <title>Rhodopirellula caenicola NBRC 110016.</title>
        <authorList>
            <person name="Ichikawa N."/>
            <person name="Katano-Makiyama Y."/>
            <person name="Hidaka K."/>
        </authorList>
    </citation>
    <scope>NUCLEOTIDE SEQUENCE [LARGE SCALE GENOMIC DNA]</scope>
    <source>
        <strain evidence="2 3">NBRC 110016</strain>
    </source>
</reference>
<gene>
    <name evidence="2" type="ORF">Rcae01_04342</name>
</gene>
<proteinExistence type="predicted"/>
<evidence type="ECO:0000313" key="3">
    <source>
        <dbReference type="Proteomes" id="UP001416858"/>
    </source>
</evidence>
<evidence type="ECO:0000256" key="1">
    <source>
        <dbReference type="SAM" id="SignalP"/>
    </source>
</evidence>
<organism evidence="2 3">
    <name type="scientific">Novipirellula caenicola</name>
    <dbReference type="NCBI Taxonomy" id="1536901"/>
    <lineage>
        <taxon>Bacteria</taxon>
        <taxon>Pseudomonadati</taxon>
        <taxon>Planctomycetota</taxon>
        <taxon>Planctomycetia</taxon>
        <taxon>Pirellulales</taxon>
        <taxon>Pirellulaceae</taxon>
        <taxon>Novipirellula</taxon>
    </lineage>
</organism>
<dbReference type="RefSeq" id="WP_345685620.1">
    <property type="nucleotide sequence ID" value="NZ_BAABRO010000011.1"/>
</dbReference>
<keyword evidence="3" id="KW-1185">Reference proteome</keyword>